<sequence length="110" mass="12585">MILICSMIQNFQSEAVRGHQGARRGSHTISIIRSTKDMGKIGPDWIDRMIERDMEDARRIQDEIERVMKAEKTQQFISKEHKIEGKAAFMGNSQQHESTKGNGAQGLWEL</sequence>
<keyword evidence="3" id="KW-1185">Reference proteome</keyword>
<dbReference type="Proteomes" id="UP000489600">
    <property type="component" value="Unassembled WGS sequence"/>
</dbReference>
<dbReference type="AlphaFoldDB" id="A0A565BA46"/>
<comment type="caution">
    <text evidence="2">The sequence shown here is derived from an EMBL/GenBank/DDBJ whole genome shotgun (WGS) entry which is preliminary data.</text>
</comment>
<organism evidence="2 3">
    <name type="scientific">Arabis nemorensis</name>
    <dbReference type="NCBI Taxonomy" id="586526"/>
    <lineage>
        <taxon>Eukaryota</taxon>
        <taxon>Viridiplantae</taxon>
        <taxon>Streptophyta</taxon>
        <taxon>Embryophyta</taxon>
        <taxon>Tracheophyta</taxon>
        <taxon>Spermatophyta</taxon>
        <taxon>Magnoliopsida</taxon>
        <taxon>eudicotyledons</taxon>
        <taxon>Gunneridae</taxon>
        <taxon>Pentapetalae</taxon>
        <taxon>rosids</taxon>
        <taxon>malvids</taxon>
        <taxon>Brassicales</taxon>
        <taxon>Brassicaceae</taxon>
        <taxon>Arabideae</taxon>
        <taxon>Arabis</taxon>
    </lineage>
</organism>
<evidence type="ECO:0000256" key="1">
    <source>
        <dbReference type="SAM" id="MobiDB-lite"/>
    </source>
</evidence>
<evidence type="ECO:0000313" key="3">
    <source>
        <dbReference type="Proteomes" id="UP000489600"/>
    </source>
</evidence>
<feature type="compositionally biased region" description="Polar residues" evidence="1">
    <location>
        <begin position="91"/>
        <end position="102"/>
    </location>
</feature>
<name>A0A565BA46_9BRAS</name>
<reference evidence="2" key="1">
    <citation type="submission" date="2019-07" db="EMBL/GenBank/DDBJ databases">
        <authorList>
            <person name="Dittberner H."/>
        </authorList>
    </citation>
    <scope>NUCLEOTIDE SEQUENCE [LARGE SCALE GENOMIC DNA]</scope>
</reference>
<accession>A0A565BA46</accession>
<gene>
    <name evidence="2" type="ORF">ANE_LOCUS8235</name>
</gene>
<evidence type="ECO:0000313" key="2">
    <source>
        <dbReference type="EMBL" id="VVA97790.1"/>
    </source>
</evidence>
<feature type="region of interest" description="Disordered" evidence="1">
    <location>
        <begin position="90"/>
        <end position="110"/>
    </location>
</feature>
<proteinExistence type="predicted"/>
<dbReference type="EMBL" id="CABITT030000003">
    <property type="protein sequence ID" value="VVA97790.1"/>
    <property type="molecule type" value="Genomic_DNA"/>
</dbReference>
<protein>
    <submittedName>
        <fullName evidence="2">Uncharacterized protein</fullName>
    </submittedName>
</protein>